<reference evidence="4" key="2">
    <citation type="submission" date="2015-01" db="EMBL/GenBank/DDBJ databases">
        <title>Evolutionary Origins and Diversification of the Mycorrhizal Mutualists.</title>
        <authorList>
            <consortium name="DOE Joint Genome Institute"/>
            <consortium name="Mycorrhizal Genomics Consortium"/>
            <person name="Kohler A."/>
            <person name="Kuo A."/>
            <person name="Nagy L.G."/>
            <person name="Floudas D."/>
            <person name="Copeland A."/>
            <person name="Barry K.W."/>
            <person name="Cichocki N."/>
            <person name="Veneault-Fourrey C."/>
            <person name="LaButti K."/>
            <person name="Lindquist E.A."/>
            <person name="Lipzen A."/>
            <person name="Lundell T."/>
            <person name="Morin E."/>
            <person name="Murat C."/>
            <person name="Riley R."/>
            <person name="Ohm R."/>
            <person name="Sun H."/>
            <person name="Tunlid A."/>
            <person name="Henrissat B."/>
            <person name="Grigoriev I.V."/>
            <person name="Hibbett D.S."/>
            <person name="Martin F."/>
        </authorList>
    </citation>
    <scope>NUCLEOTIDE SEQUENCE [LARGE SCALE GENOMIC DNA]</scope>
    <source>
        <strain evidence="4">MUT 4182</strain>
    </source>
</reference>
<protein>
    <recommendedName>
        <fullName evidence="5">MalT-like TPR region domain-containing protein</fullName>
    </recommendedName>
</protein>
<keyword evidence="2" id="KW-0802">TPR repeat</keyword>
<dbReference type="HOGENOM" id="CLU_081073_0_0_1"/>
<dbReference type="EMBL" id="KN823135">
    <property type="protein sequence ID" value="KIO21540.1"/>
    <property type="molecule type" value="Genomic_DNA"/>
</dbReference>
<evidence type="ECO:0000256" key="1">
    <source>
        <dbReference type="ARBA" id="ARBA00022737"/>
    </source>
</evidence>
<keyword evidence="4" id="KW-1185">Reference proteome</keyword>
<evidence type="ECO:0000313" key="4">
    <source>
        <dbReference type="Proteomes" id="UP000054248"/>
    </source>
</evidence>
<reference evidence="3 4" key="1">
    <citation type="submission" date="2014-04" db="EMBL/GenBank/DDBJ databases">
        <authorList>
            <consortium name="DOE Joint Genome Institute"/>
            <person name="Kuo A."/>
            <person name="Girlanda M."/>
            <person name="Perotto S."/>
            <person name="Kohler A."/>
            <person name="Nagy L.G."/>
            <person name="Floudas D."/>
            <person name="Copeland A."/>
            <person name="Barry K.W."/>
            <person name="Cichocki N."/>
            <person name="Veneault-Fourrey C."/>
            <person name="LaButti K."/>
            <person name="Lindquist E.A."/>
            <person name="Lipzen A."/>
            <person name="Lundell T."/>
            <person name="Morin E."/>
            <person name="Murat C."/>
            <person name="Sun H."/>
            <person name="Tunlid A."/>
            <person name="Henrissat B."/>
            <person name="Grigoriev I.V."/>
            <person name="Hibbett D.S."/>
            <person name="Martin F."/>
            <person name="Nordberg H.P."/>
            <person name="Cantor M.N."/>
            <person name="Hua S.X."/>
        </authorList>
    </citation>
    <scope>NUCLEOTIDE SEQUENCE [LARGE SCALE GENOMIC DNA]</scope>
    <source>
        <strain evidence="3 4">MUT 4182</strain>
    </source>
</reference>
<dbReference type="InterPro" id="IPR011990">
    <property type="entry name" value="TPR-like_helical_dom_sf"/>
</dbReference>
<dbReference type="Pfam" id="PF13424">
    <property type="entry name" value="TPR_12"/>
    <property type="match status" value="1"/>
</dbReference>
<dbReference type="OrthoDB" id="3052556at2759"/>
<organism evidence="3 4">
    <name type="scientific">Tulasnella calospora MUT 4182</name>
    <dbReference type="NCBI Taxonomy" id="1051891"/>
    <lineage>
        <taxon>Eukaryota</taxon>
        <taxon>Fungi</taxon>
        <taxon>Dikarya</taxon>
        <taxon>Basidiomycota</taxon>
        <taxon>Agaricomycotina</taxon>
        <taxon>Agaricomycetes</taxon>
        <taxon>Cantharellales</taxon>
        <taxon>Tulasnellaceae</taxon>
        <taxon>Tulasnella</taxon>
    </lineage>
</organism>
<dbReference type="Gene3D" id="1.25.40.10">
    <property type="entry name" value="Tetratricopeptide repeat domain"/>
    <property type="match status" value="2"/>
</dbReference>
<dbReference type="PANTHER" id="PTHR45641">
    <property type="entry name" value="TETRATRICOPEPTIDE REPEAT PROTEIN (AFU_ORTHOLOGUE AFUA_6G03870)"/>
    <property type="match status" value="1"/>
</dbReference>
<sequence length="263" mass="29370">MGLGSLEIYRNRLDEAASTVLGASDIAKKIGWEQGVGIALLRLGSIRRRQGSYSEGEEFLRESTSVFRHCKVRWRLAQGLYGLGVCLHAQGRLDEAAAALEESCSLYLEISVDDWEFPPTARALAKVKKDLGRASESLRWYDAAIAEHHRLQLEDKNGLSVCLADKARILNELKQYDEAALHFEASLVLSQELGDDQGVKRDQLLLQGMPKTAISWESRNFAKPRPISALQASHLLCDVKKLQRRIPQLRTSCLKLEIGVTES</sequence>
<dbReference type="SUPFAM" id="SSF48452">
    <property type="entry name" value="TPR-like"/>
    <property type="match status" value="1"/>
</dbReference>
<evidence type="ECO:0000256" key="2">
    <source>
        <dbReference type="ARBA" id="ARBA00022803"/>
    </source>
</evidence>
<dbReference type="InterPro" id="IPR019734">
    <property type="entry name" value="TPR_rpt"/>
</dbReference>
<evidence type="ECO:0000313" key="3">
    <source>
        <dbReference type="EMBL" id="KIO21540.1"/>
    </source>
</evidence>
<dbReference type="SMART" id="SM00028">
    <property type="entry name" value="TPR"/>
    <property type="match status" value="3"/>
</dbReference>
<gene>
    <name evidence="3" type="ORF">M407DRAFT_125543</name>
</gene>
<dbReference type="AlphaFoldDB" id="A0A0C3Q0K9"/>
<name>A0A0C3Q0K9_9AGAM</name>
<proteinExistence type="predicted"/>
<accession>A0A0C3Q0K9</accession>
<evidence type="ECO:0008006" key="5">
    <source>
        <dbReference type="Google" id="ProtNLM"/>
    </source>
</evidence>
<keyword evidence="1" id="KW-0677">Repeat</keyword>
<dbReference type="Proteomes" id="UP000054248">
    <property type="component" value="Unassembled WGS sequence"/>
</dbReference>
<dbReference type="PANTHER" id="PTHR45641:SF19">
    <property type="entry name" value="NEPHROCYSTIN-3"/>
    <property type="match status" value="1"/>
</dbReference>